<accession>A0A7C9ABY4</accession>
<dbReference type="EMBL" id="GISG01219162">
    <property type="protein sequence ID" value="MBA4663037.1"/>
    <property type="molecule type" value="Transcribed_RNA"/>
</dbReference>
<organism evidence="1">
    <name type="scientific">Opuntia streptacantha</name>
    <name type="common">Prickly pear cactus</name>
    <name type="synonym">Opuntia cardona</name>
    <dbReference type="NCBI Taxonomy" id="393608"/>
    <lineage>
        <taxon>Eukaryota</taxon>
        <taxon>Viridiplantae</taxon>
        <taxon>Streptophyta</taxon>
        <taxon>Embryophyta</taxon>
        <taxon>Tracheophyta</taxon>
        <taxon>Spermatophyta</taxon>
        <taxon>Magnoliopsida</taxon>
        <taxon>eudicotyledons</taxon>
        <taxon>Gunneridae</taxon>
        <taxon>Pentapetalae</taxon>
        <taxon>Caryophyllales</taxon>
        <taxon>Cactineae</taxon>
        <taxon>Cactaceae</taxon>
        <taxon>Opuntioideae</taxon>
        <taxon>Opuntia</taxon>
    </lineage>
</organism>
<evidence type="ECO:0000313" key="1">
    <source>
        <dbReference type="EMBL" id="MBA4663037.1"/>
    </source>
</evidence>
<dbReference type="EMBL" id="GISG01219161">
    <property type="protein sequence ID" value="MBA4663036.1"/>
    <property type="molecule type" value="Transcribed_RNA"/>
</dbReference>
<reference evidence="1" key="2">
    <citation type="submission" date="2020-07" db="EMBL/GenBank/DDBJ databases">
        <authorList>
            <person name="Vera ALvarez R."/>
            <person name="Arias-Moreno D.M."/>
            <person name="Jimenez-Jacinto V."/>
            <person name="Jimenez-Bremont J.F."/>
            <person name="Swaminathan K."/>
            <person name="Moose S.P."/>
            <person name="Guerrero-Gonzalez M.L."/>
            <person name="Marino-Ramirez L."/>
            <person name="Landsman D."/>
            <person name="Rodriguez-Kessler M."/>
            <person name="Delgado-Sanchez P."/>
        </authorList>
    </citation>
    <scope>NUCLEOTIDE SEQUENCE</scope>
    <source>
        <tissue evidence="1">Cladode</tissue>
    </source>
</reference>
<dbReference type="AlphaFoldDB" id="A0A7C9ABY4"/>
<sequence length="168" mass="19729">MPHYPQNPLLVKGLTLQLFLHHLPFISTQGREQEALLQLQFCFLQQAHLNKVKLRVALLSMLQSLHQQQARNTPHQVPRVKDLLWLWFLLHHLQEFLKFLLCLPKFPFFPLKFLLLGLQQGTQRGRSLRQFGHYHLLLLTKTVHILHAISHIPIPLQDPLVVVFGRCK</sequence>
<name>A0A7C9ABY4_OPUST</name>
<reference evidence="1" key="1">
    <citation type="journal article" date="2013" name="J. Plant Res.">
        <title>Effect of fungi and light on seed germination of three Opuntia species from semiarid lands of central Mexico.</title>
        <authorList>
            <person name="Delgado-Sanchez P."/>
            <person name="Jimenez-Bremont J.F."/>
            <person name="Guerrero-Gonzalez Mde L."/>
            <person name="Flores J."/>
        </authorList>
    </citation>
    <scope>NUCLEOTIDE SEQUENCE</scope>
    <source>
        <tissue evidence="1">Cladode</tissue>
    </source>
</reference>
<proteinExistence type="predicted"/>
<protein>
    <submittedName>
        <fullName evidence="1">Uncharacterized protein</fullName>
    </submittedName>
</protein>